<accession>A0ABT3X2J3</accession>
<dbReference type="Proteomes" id="UP001208017">
    <property type="component" value="Unassembled WGS sequence"/>
</dbReference>
<dbReference type="EMBL" id="JAPMLT010000005">
    <property type="protein sequence ID" value="MCX7570671.1"/>
    <property type="molecule type" value="Genomic_DNA"/>
</dbReference>
<gene>
    <name evidence="1" type="ORF">OS242_11910</name>
</gene>
<keyword evidence="2" id="KW-1185">Reference proteome</keyword>
<sequence length="67" mass="7843">MWTVIYIAPNAKTAERIEDRLAGEGFFVKVRQTNIAKQQYEILVPETELDEVQEVLKEILHSSHRYP</sequence>
<evidence type="ECO:0000313" key="1">
    <source>
        <dbReference type="EMBL" id="MCX7570671.1"/>
    </source>
</evidence>
<evidence type="ECO:0000313" key="2">
    <source>
        <dbReference type="Proteomes" id="UP001208017"/>
    </source>
</evidence>
<comment type="caution">
    <text evidence="1">The sequence shown here is derived from an EMBL/GenBank/DDBJ whole genome shotgun (WGS) entry which is preliminary data.</text>
</comment>
<proteinExistence type="predicted"/>
<name>A0ABT3X2J3_9BACL</name>
<organism evidence="1 2">
    <name type="scientific">Tumebacillus lacus</name>
    <dbReference type="NCBI Taxonomy" id="2995335"/>
    <lineage>
        <taxon>Bacteria</taxon>
        <taxon>Bacillati</taxon>
        <taxon>Bacillota</taxon>
        <taxon>Bacilli</taxon>
        <taxon>Bacillales</taxon>
        <taxon>Alicyclobacillaceae</taxon>
        <taxon>Tumebacillus</taxon>
    </lineage>
</organism>
<dbReference type="RefSeq" id="WP_267151919.1">
    <property type="nucleotide sequence ID" value="NZ_JAPMLT010000005.1"/>
</dbReference>
<reference evidence="1 2" key="1">
    <citation type="submission" date="2022-11" db="EMBL/GenBank/DDBJ databases">
        <title>Study of microbial diversity in lake waters.</title>
        <authorList>
            <person name="Zhang J."/>
        </authorList>
    </citation>
    <scope>NUCLEOTIDE SEQUENCE [LARGE SCALE GENOMIC DNA]</scope>
    <source>
        <strain evidence="1 2">DT12</strain>
    </source>
</reference>
<protein>
    <submittedName>
        <fullName evidence="1">Glutamate decarboxylase</fullName>
    </submittedName>
</protein>